<evidence type="ECO:0000313" key="2">
    <source>
        <dbReference type="EMBL" id="MCM8568262.1"/>
    </source>
</evidence>
<proteinExistence type="predicted"/>
<feature type="transmembrane region" description="Helical" evidence="1">
    <location>
        <begin position="6"/>
        <end position="24"/>
    </location>
</feature>
<keyword evidence="1" id="KW-0472">Membrane</keyword>
<protein>
    <recommendedName>
        <fullName evidence="4">DUF4198 domain-containing protein</fullName>
    </recommendedName>
</protein>
<keyword evidence="3" id="KW-1185">Reference proteome</keyword>
<evidence type="ECO:0000313" key="3">
    <source>
        <dbReference type="Proteomes" id="UP001155077"/>
    </source>
</evidence>
<reference evidence="2" key="1">
    <citation type="submission" date="2022-06" db="EMBL/GenBank/DDBJ databases">
        <title>Gramella sediminis sp. nov., isolated from deep-sea sediment of the Indian Ocean.</title>
        <authorList>
            <person name="Yang L."/>
        </authorList>
    </citation>
    <scope>NUCLEOTIDE SEQUENCE</scope>
    <source>
        <strain evidence="2">HMD3159</strain>
    </source>
</reference>
<keyword evidence="1" id="KW-0812">Transmembrane</keyword>
<dbReference type="EMBL" id="JAMSCK010000001">
    <property type="protein sequence ID" value="MCM8568262.1"/>
    <property type="molecule type" value="Genomic_DNA"/>
</dbReference>
<evidence type="ECO:0008006" key="4">
    <source>
        <dbReference type="Google" id="ProtNLM"/>
    </source>
</evidence>
<organism evidence="2 3">
    <name type="scientific">Gramella jeungdoensis</name>
    <dbReference type="NCBI Taxonomy" id="708091"/>
    <lineage>
        <taxon>Bacteria</taxon>
        <taxon>Pseudomonadati</taxon>
        <taxon>Bacteroidota</taxon>
        <taxon>Flavobacteriia</taxon>
        <taxon>Flavobacteriales</taxon>
        <taxon>Flavobacteriaceae</taxon>
        <taxon>Christiangramia</taxon>
    </lineage>
</organism>
<dbReference type="RefSeq" id="WP_252110659.1">
    <property type="nucleotide sequence ID" value="NZ_JAMSCK010000001.1"/>
</dbReference>
<keyword evidence="1" id="KW-1133">Transmembrane helix</keyword>
<name>A0ABT0YXS4_9FLAO</name>
<accession>A0ABT0YXS4</accession>
<gene>
    <name evidence="2" type="ORF">NE848_02665</name>
</gene>
<evidence type="ECO:0000256" key="1">
    <source>
        <dbReference type="SAM" id="Phobius"/>
    </source>
</evidence>
<dbReference type="Proteomes" id="UP001155077">
    <property type="component" value="Unassembled WGS sequence"/>
</dbReference>
<sequence>MNNFNYRQILMFLIFLIVSINLMAQGTNVMIRAKAKDAKFIGSSIGGAKILVKDAVTGKILSEGLTTGSTGNTDKIMNQDWKRNQPLSDENTAGFNAVLDIEEPVFVTIEAYAPWNKKQATVMSSTQLWVIPGKDITGDGVVLEVPGFVVDILSPQTHERISATNEIEIKANIVMMCGCPIAKDGIWDASQYEVKALITSDKGETSEIKLNQADKVSTFSAKTNLDKGLYEILIYAYDPVTGNTGVDKTNIIIN</sequence>
<comment type="caution">
    <text evidence="2">The sequence shown here is derived from an EMBL/GenBank/DDBJ whole genome shotgun (WGS) entry which is preliminary data.</text>
</comment>